<dbReference type="Pfam" id="PF13637">
    <property type="entry name" value="Ank_4"/>
    <property type="match status" value="1"/>
</dbReference>
<dbReference type="SUPFAM" id="SSF48403">
    <property type="entry name" value="Ankyrin repeat"/>
    <property type="match status" value="1"/>
</dbReference>
<proteinExistence type="predicted"/>
<feature type="repeat" description="ANK" evidence="3">
    <location>
        <begin position="15"/>
        <end position="47"/>
    </location>
</feature>
<accession>A0ABR4BGP2</accession>
<evidence type="ECO:0000256" key="2">
    <source>
        <dbReference type="ARBA" id="ARBA00023043"/>
    </source>
</evidence>
<dbReference type="PROSITE" id="PS50088">
    <property type="entry name" value="ANK_REPEAT"/>
    <property type="match status" value="3"/>
</dbReference>
<evidence type="ECO:0000313" key="5">
    <source>
        <dbReference type="Proteomes" id="UP001590951"/>
    </source>
</evidence>
<evidence type="ECO:0000256" key="1">
    <source>
        <dbReference type="ARBA" id="ARBA00022737"/>
    </source>
</evidence>
<reference evidence="4 5" key="1">
    <citation type="submission" date="2024-09" db="EMBL/GenBank/DDBJ databases">
        <title>Rethinking Asexuality: The Enigmatic Case of Functional Sexual Genes in Lepraria (Stereocaulaceae).</title>
        <authorList>
            <person name="Doellman M."/>
            <person name="Sun Y."/>
            <person name="Barcenas-Pena A."/>
            <person name="Lumbsch H.T."/>
            <person name="Grewe F."/>
        </authorList>
    </citation>
    <scope>NUCLEOTIDE SEQUENCE [LARGE SCALE GENOMIC DNA]</scope>
    <source>
        <strain evidence="4 5">Grewe 0041</strain>
    </source>
</reference>
<dbReference type="Proteomes" id="UP001590951">
    <property type="component" value="Unassembled WGS sequence"/>
</dbReference>
<dbReference type="PANTHER" id="PTHR24171:SF10">
    <property type="entry name" value="ANKYRIN REPEAT DOMAIN-CONTAINING PROTEIN 29-LIKE"/>
    <property type="match status" value="1"/>
</dbReference>
<evidence type="ECO:0000256" key="3">
    <source>
        <dbReference type="PROSITE-ProRule" id="PRU00023"/>
    </source>
</evidence>
<dbReference type="SMART" id="SM00248">
    <property type="entry name" value="ANK"/>
    <property type="match status" value="3"/>
</dbReference>
<organism evidence="4 5">
    <name type="scientific">Lepraria finkii</name>
    <dbReference type="NCBI Taxonomy" id="1340010"/>
    <lineage>
        <taxon>Eukaryota</taxon>
        <taxon>Fungi</taxon>
        <taxon>Dikarya</taxon>
        <taxon>Ascomycota</taxon>
        <taxon>Pezizomycotina</taxon>
        <taxon>Lecanoromycetes</taxon>
        <taxon>OSLEUM clade</taxon>
        <taxon>Lecanoromycetidae</taxon>
        <taxon>Lecanorales</taxon>
        <taxon>Lecanorineae</taxon>
        <taxon>Stereocaulaceae</taxon>
        <taxon>Lepraria</taxon>
    </lineage>
</organism>
<keyword evidence="5" id="KW-1185">Reference proteome</keyword>
<comment type="caution">
    <text evidence="4">The sequence shown here is derived from an EMBL/GenBank/DDBJ whole genome shotgun (WGS) entry which is preliminary data.</text>
</comment>
<dbReference type="Pfam" id="PF12796">
    <property type="entry name" value="Ank_2"/>
    <property type="match status" value="1"/>
</dbReference>
<keyword evidence="2 3" id="KW-0040">ANK repeat</keyword>
<dbReference type="PROSITE" id="PS50297">
    <property type="entry name" value="ANK_REP_REGION"/>
    <property type="match status" value="3"/>
</dbReference>
<feature type="repeat" description="ANK" evidence="3">
    <location>
        <begin position="117"/>
        <end position="149"/>
    </location>
</feature>
<dbReference type="EMBL" id="JBHFEH010000009">
    <property type="protein sequence ID" value="KAL2056011.1"/>
    <property type="molecule type" value="Genomic_DNA"/>
</dbReference>
<keyword evidence="1" id="KW-0677">Repeat</keyword>
<gene>
    <name evidence="4" type="ORF">ABVK25_003653</name>
</gene>
<dbReference type="InterPro" id="IPR002110">
    <property type="entry name" value="Ankyrin_rpt"/>
</dbReference>
<sequence>MLLDNGADPETQDGAGGPALHFAAYAGQEGVIRMLLDYGAEVDAKAAFHTLVQKSPKVEELGASDKELLGEAAWLEDRDERRCPGRTPLHEAAWAGKIGAVRLLVERGADMRAQDDNGWTALHRAAEKGFADAAQLLLDLDSPTDLRDRSEMRMNAFELAVAHKREDVVRVLDSVLLGYESVQVSVCVK</sequence>
<dbReference type="Gene3D" id="1.25.40.20">
    <property type="entry name" value="Ankyrin repeat-containing domain"/>
    <property type="match status" value="2"/>
</dbReference>
<name>A0ABR4BGP2_9LECA</name>
<protein>
    <submittedName>
        <fullName evidence="4">Uncharacterized protein</fullName>
    </submittedName>
</protein>
<dbReference type="InterPro" id="IPR036770">
    <property type="entry name" value="Ankyrin_rpt-contain_sf"/>
</dbReference>
<feature type="repeat" description="ANK" evidence="3">
    <location>
        <begin position="84"/>
        <end position="116"/>
    </location>
</feature>
<evidence type="ECO:0000313" key="4">
    <source>
        <dbReference type="EMBL" id="KAL2056011.1"/>
    </source>
</evidence>
<dbReference type="PANTHER" id="PTHR24171">
    <property type="entry name" value="ANKYRIN REPEAT DOMAIN-CONTAINING PROTEIN 39-RELATED"/>
    <property type="match status" value="1"/>
</dbReference>